<dbReference type="PANTHER" id="PTHR21174">
    <property type="match status" value="1"/>
</dbReference>
<dbReference type="WBParaSite" id="sdigi.contig54.g3093.t1">
    <property type="protein sequence ID" value="sdigi.contig54.g3093.t1"/>
    <property type="gene ID" value="sdigi.contig54.g3093"/>
</dbReference>
<accession>A0A915Q0R2</accession>
<dbReference type="Proteomes" id="UP000887581">
    <property type="component" value="Unplaced"/>
</dbReference>
<protein>
    <submittedName>
        <fullName evidence="2">Uncharacterized protein</fullName>
    </submittedName>
</protein>
<dbReference type="AlphaFoldDB" id="A0A915Q0R2"/>
<name>A0A915Q0R2_9BILA</name>
<dbReference type="InterPro" id="IPR009218">
    <property type="entry name" value="HD_phosphohydro"/>
</dbReference>
<reference evidence="2" key="1">
    <citation type="submission" date="2022-11" db="UniProtKB">
        <authorList>
            <consortium name="WormBaseParasite"/>
        </authorList>
    </citation>
    <scope>IDENTIFICATION</scope>
</reference>
<proteinExistence type="predicted"/>
<sequence>MSPVKVNMTECSLAVDCELTRLQTNFSKMNDAAANYEVALLKRWNNITSAFASDLKNVRSIDDIISATKFMMSHRESETSHPKSDLLIWAMRVVANILREKLLSGSKNAEESAEQLRQFLSEASFHLESYTTGLLLESGKHCTDAHLIPDTYGKLDIHFLLDFDIAFLGVGQNEYNKHRQNIRKEYSHLNDEEYRQQRLKVLKLFMRIPNIYATRELRERFEVQARQNIANEISELSK</sequence>
<dbReference type="PANTHER" id="PTHR21174:SF0">
    <property type="entry name" value="HD PHOSPHOHYDROLASE FAMILY PROTEIN-RELATED"/>
    <property type="match status" value="1"/>
</dbReference>
<keyword evidence="1" id="KW-1185">Reference proteome</keyword>
<evidence type="ECO:0000313" key="2">
    <source>
        <dbReference type="WBParaSite" id="sdigi.contig54.g3093.t1"/>
    </source>
</evidence>
<organism evidence="1 2">
    <name type="scientific">Setaria digitata</name>
    <dbReference type="NCBI Taxonomy" id="48799"/>
    <lineage>
        <taxon>Eukaryota</taxon>
        <taxon>Metazoa</taxon>
        <taxon>Ecdysozoa</taxon>
        <taxon>Nematoda</taxon>
        <taxon>Chromadorea</taxon>
        <taxon>Rhabditida</taxon>
        <taxon>Spirurina</taxon>
        <taxon>Spiruromorpha</taxon>
        <taxon>Filarioidea</taxon>
        <taxon>Setariidae</taxon>
        <taxon>Setaria</taxon>
    </lineage>
</organism>
<evidence type="ECO:0000313" key="1">
    <source>
        <dbReference type="Proteomes" id="UP000887581"/>
    </source>
</evidence>